<proteinExistence type="inferred from homology"/>
<dbReference type="InterPro" id="IPR003730">
    <property type="entry name" value="Cu_polyphenol_OxRdtase"/>
</dbReference>
<evidence type="ECO:0000256" key="1">
    <source>
        <dbReference type="ARBA" id="ARBA00000553"/>
    </source>
</evidence>
<dbReference type="GO" id="GO:0016787">
    <property type="term" value="F:hydrolase activity"/>
    <property type="evidence" value="ECO:0007669"/>
    <property type="project" value="UniProtKB-KW"/>
</dbReference>
<evidence type="ECO:0000256" key="5">
    <source>
        <dbReference type="ARBA" id="ARBA00022801"/>
    </source>
</evidence>
<gene>
    <name evidence="11" type="ORF">WH96_01580</name>
</gene>
<dbReference type="Gene3D" id="3.60.140.10">
    <property type="entry name" value="CNF1/YfiH-like putative cysteine hydrolases"/>
    <property type="match status" value="1"/>
</dbReference>
<dbReference type="OrthoDB" id="4279at2"/>
<keyword evidence="5" id="KW-0378">Hydrolase</keyword>
<reference evidence="11 12" key="1">
    <citation type="submission" date="2015-03" db="EMBL/GenBank/DDBJ databases">
        <title>Genome Sequence of Kiloniella spongiae MEBiC09566, isolated from a marine sponge.</title>
        <authorList>
            <person name="Shao Z."/>
            <person name="Wang L."/>
            <person name="Li X."/>
        </authorList>
    </citation>
    <scope>NUCLEOTIDE SEQUENCE [LARGE SCALE GENOMIC DNA]</scope>
    <source>
        <strain evidence="11 12">MEBiC09566</strain>
    </source>
</reference>
<accession>A0A0H2MJ62</accession>
<dbReference type="PANTHER" id="PTHR30616">
    <property type="entry name" value="UNCHARACTERIZED PROTEIN YFIH"/>
    <property type="match status" value="1"/>
</dbReference>
<dbReference type="CDD" id="cd16833">
    <property type="entry name" value="YfiH"/>
    <property type="match status" value="1"/>
</dbReference>
<dbReference type="Proteomes" id="UP000035444">
    <property type="component" value="Unassembled WGS sequence"/>
</dbReference>
<comment type="caution">
    <text evidence="11">The sequence shown here is derived from an EMBL/GenBank/DDBJ whole genome shotgun (WGS) entry which is preliminary data.</text>
</comment>
<comment type="similarity">
    <text evidence="2 10">Belongs to the purine nucleoside phosphorylase YfiH/LACC1 family.</text>
</comment>
<comment type="catalytic activity">
    <reaction evidence="1">
        <text>inosine + phosphate = alpha-D-ribose 1-phosphate + hypoxanthine</text>
        <dbReference type="Rhea" id="RHEA:27646"/>
        <dbReference type="ChEBI" id="CHEBI:17368"/>
        <dbReference type="ChEBI" id="CHEBI:17596"/>
        <dbReference type="ChEBI" id="CHEBI:43474"/>
        <dbReference type="ChEBI" id="CHEBI:57720"/>
        <dbReference type="EC" id="2.4.2.1"/>
    </reaction>
    <physiologicalReaction direction="left-to-right" evidence="1">
        <dbReference type="Rhea" id="RHEA:27647"/>
    </physiologicalReaction>
</comment>
<keyword evidence="3" id="KW-0808">Transferase</keyword>
<dbReference type="Pfam" id="PF02578">
    <property type="entry name" value="Cu-oxidase_4"/>
    <property type="match status" value="1"/>
</dbReference>
<dbReference type="RefSeq" id="WP_047762367.1">
    <property type="nucleotide sequence ID" value="NZ_LAQL01000002.1"/>
</dbReference>
<dbReference type="InterPro" id="IPR011324">
    <property type="entry name" value="Cytotoxic_necrot_fac-like_cat"/>
</dbReference>
<dbReference type="GO" id="GO:0017061">
    <property type="term" value="F:S-methyl-5-thioadenosine phosphorylase activity"/>
    <property type="evidence" value="ECO:0007669"/>
    <property type="project" value="UniProtKB-EC"/>
</dbReference>
<evidence type="ECO:0000313" key="12">
    <source>
        <dbReference type="Proteomes" id="UP000035444"/>
    </source>
</evidence>
<dbReference type="EMBL" id="LAQL01000002">
    <property type="protein sequence ID" value="KLN62241.1"/>
    <property type="molecule type" value="Genomic_DNA"/>
</dbReference>
<dbReference type="PATRIC" id="fig|1489064.4.peg.1237"/>
<comment type="catalytic activity">
    <reaction evidence="7">
        <text>adenosine + H2O + H(+) = inosine + NH4(+)</text>
        <dbReference type="Rhea" id="RHEA:24408"/>
        <dbReference type="ChEBI" id="CHEBI:15377"/>
        <dbReference type="ChEBI" id="CHEBI:15378"/>
        <dbReference type="ChEBI" id="CHEBI:16335"/>
        <dbReference type="ChEBI" id="CHEBI:17596"/>
        <dbReference type="ChEBI" id="CHEBI:28938"/>
        <dbReference type="EC" id="3.5.4.4"/>
    </reaction>
    <physiologicalReaction direction="left-to-right" evidence="7">
        <dbReference type="Rhea" id="RHEA:24409"/>
    </physiologicalReaction>
</comment>
<evidence type="ECO:0000256" key="3">
    <source>
        <dbReference type="ARBA" id="ARBA00022679"/>
    </source>
</evidence>
<sequence>MIKSPALDQHNGIKHGFLTRQDGVSQGLYSSLNCGYGADEANENVTRNRTIALERIGCSQAKLVTGYQIHSANVEIVKTPWNCPEDAPQVDALVTNQTEIALGIMTADCAPVLFADPDARIIGAAHAGWQGAFKGVTDSTIDAMESLGATRSNIYTAIGPCIAQASYEVGAEFAHRFFEETDDNMAYFIPSPREGKFLFDLRQYVGDRLKKSGVKQVSISKNDTYAEENHFFSYRRSCHRKEADYGRGISIISLERTS</sequence>
<evidence type="ECO:0000256" key="8">
    <source>
        <dbReference type="ARBA" id="ARBA00048968"/>
    </source>
</evidence>
<comment type="catalytic activity">
    <reaction evidence="9">
        <text>S-methyl-5'-thioadenosine + phosphate = 5-(methylsulfanyl)-alpha-D-ribose 1-phosphate + adenine</text>
        <dbReference type="Rhea" id="RHEA:11852"/>
        <dbReference type="ChEBI" id="CHEBI:16708"/>
        <dbReference type="ChEBI" id="CHEBI:17509"/>
        <dbReference type="ChEBI" id="CHEBI:43474"/>
        <dbReference type="ChEBI" id="CHEBI:58533"/>
        <dbReference type="EC" id="2.4.2.28"/>
    </reaction>
    <physiologicalReaction direction="left-to-right" evidence="9">
        <dbReference type="Rhea" id="RHEA:11853"/>
    </physiologicalReaction>
</comment>
<evidence type="ECO:0000256" key="6">
    <source>
        <dbReference type="ARBA" id="ARBA00022833"/>
    </source>
</evidence>
<keyword evidence="6" id="KW-0862">Zinc</keyword>
<evidence type="ECO:0000313" key="11">
    <source>
        <dbReference type="EMBL" id="KLN62241.1"/>
    </source>
</evidence>
<keyword evidence="4" id="KW-0479">Metal-binding</keyword>
<protein>
    <recommendedName>
        <fullName evidence="10">Purine nucleoside phosphorylase</fullName>
    </recommendedName>
</protein>
<evidence type="ECO:0000256" key="9">
    <source>
        <dbReference type="ARBA" id="ARBA00049893"/>
    </source>
</evidence>
<organism evidence="11 12">
    <name type="scientific">Kiloniella spongiae</name>
    <dbReference type="NCBI Taxonomy" id="1489064"/>
    <lineage>
        <taxon>Bacteria</taxon>
        <taxon>Pseudomonadati</taxon>
        <taxon>Pseudomonadota</taxon>
        <taxon>Alphaproteobacteria</taxon>
        <taxon>Rhodospirillales</taxon>
        <taxon>Kiloniellaceae</taxon>
        <taxon>Kiloniella</taxon>
    </lineage>
</organism>
<dbReference type="NCBIfam" id="TIGR00726">
    <property type="entry name" value="peptidoglycan editing factor PgeF"/>
    <property type="match status" value="1"/>
</dbReference>
<comment type="catalytic activity">
    <reaction evidence="8">
        <text>adenosine + phosphate = alpha-D-ribose 1-phosphate + adenine</text>
        <dbReference type="Rhea" id="RHEA:27642"/>
        <dbReference type="ChEBI" id="CHEBI:16335"/>
        <dbReference type="ChEBI" id="CHEBI:16708"/>
        <dbReference type="ChEBI" id="CHEBI:43474"/>
        <dbReference type="ChEBI" id="CHEBI:57720"/>
        <dbReference type="EC" id="2.4.2.1"/>
    </reaction>
    <physiologicalReaction direction="left-to-right" evidence="8">
        <dbReference type="Rhea" id="RHEA:27643"/>
    </physiologicalReaction>
</comment>
<evidence type="ECO:0000256" key="7">
    <source>
        <dbReference type="ARBA" id="ARBA00047989"/>
    </source>
</evidence>
<dbReference type="InterPro" id="IPR038371">
    <property type="entry name" value="Cu_polyphenol_OxRdtase_sf"/>
</dbReference>
<keyword evidence="12" id="KW-1185">Reference proteome</keyword>
<dbReference type="AlphaFoldDB" id="A0A0H2MJ62"/>
<dbReference type="SUPFAM" id="SSF64438">
    <property type="entry name" value="CNF1/YfiH-like putative cysteine hydrolases"/>
    <property type="match status" value="1"/>
</dbReference>
<dbReference type="GO" id="GO:0005507">
    <property type="term" value="F:copper ion binding"/>
    <property type="evidence" value="ECO:0007669"/>
    <property type="project" value="TreeGrafter"/>
</dbReference>
<name>A0A0H2MJ62_9PROT</name>
<evidence type="ECO:0000256" key="2">
    <source>
        <dbReference type="ARBA" id="ARBA00007353"/>
    </source>
</evidence>
<evidence type="ECO:0000256" key="4">
    <source>
        <dbReference type="ARBA" id="ARBA00022723"/>
    </source>
</evidence>
<dbReference type="PANTHER" id="PTHR30616:SF2">
    <property type="entry name" value="PURINE NUCLEOSIDE PHOSPHORYLASE LACC1"/>
    <property type="match status" value="1"/>
</dbReference>
<dbReference type="STRING" id="1489064.WH96_01580"/>
<evidence type="ECO:0000256" key="10">
    <source>
        <dbReference type="RuleBase" id="RU361274"/>
    </source>
</evidence>